<evidence type="ECO:0000313" key="2">
    <source>
        <dbReference type="EMBL" id="SES08069.1"/>
    </source>
</evidence>
<feature type="transmembrane region" description="Helical" evidence="1">
    <location>
        <begin position="6"/>
        <end position="26"/>
    </location>
</feature>
<keyword evidence="1" id="KW-0472">Membrane</keyword>
<dbReference type="Proteomes" id="UP000182471">
    <property type="component" value="Unassembled WGS sequence"/>
</dbReference>
<dbReference type="AlphaFoldDB" id="A0A1H9UFE1"/>
<gene>
    <name evidence="2" type="ORF">SAMN02910429_02083</name>
</gene>
<reference evidence="3" key="1">
    <citation type="submission" date="2016-10" db="EMBL/GenBank/DDBJ databases">
        <authorList>
            <person name="Varghese N."/>
            <person name="Submissions S."/>
        </authorList>
    </citation>
    <scope>NUCLEOTIDE SEQUENCE [LARGE SCALE GENOMIC DNA]</scope>
    <source>
        <strain evidence="3">S1b</strain>
    </source>
</reference>
<protein>
    <submittedName>
        <fullName evidence="2">Uncharacterized protein</fullName>
    </submittedName>
</protein>
<evidence type="ECO:0000313" key="3">
    <source>
        <dbReference type="Proteomes" id="UP000182471"/>
    </source>
</evidence>
<keyword evidence="1" id="KW-1133">Transmembrane helix</keyword>
<dbReference type="EMBL" id="FOGW01000028">
    <property type="protein sequence ID" value="SES08069.1"/>
    <property type="molecule type" value="Genomic_DNA"/>
</dbReference>
<name>A0A1H9UFE1_9FIRM</name>
<sequence>MKISKYTILKYVCVLSLELVFVAWLIQSNYKGYREGKDKHLYAVEKLSSQWEKDTVVAEKDEKESLNQAFENRIQKGEVAKKLPGKYQCKFVNACKFEKNIFFTKYDIYNKKMNKKVGEGYIASVKEIDAIYKIYTPYITYIKVYNPSDKNENYEVKEPGYFSNFDFTKVEEDK</sequence>
<keyword evidence="3" id="KW-1185">Reference proteome</keyword>
<organism evidence="2 3">
    <name type="scientific">Lachnobacterium bovis</name>
    <dbReference type="NCBI Taxonomy" id="140626"/>
    <lineage>
        <taxon>Bacteria</taxon>
        <taxon>Bacillati</taxon>
        <taxon>Bacillota</taxon>
        <taxon>Clostridia</taxon>
        <taxon>Lachnospirales</taxon>
        <taxon>Lachnospiraceae</taxon>
        <taxon>Lachnobacterium</taxon>
    </lineage>
</organism>
<accession>A0A1H9UFE1</accession>
<evidence type="ECO:0000256" key="1">
    <source>
        <dbReference type="SAM" id="Phobius"/>
    </source>
</evidence>
<dbReference type="RefSeq" id="WP_074730904.1">
    <property type="nucleotide sequence ID" value="NZ_FOGW01000028.1"/>
</dbReference>
<proteinExistence type="predicted"/>
<keyword evidence="1" id="KW-0812">Transmembrane</keyword>